<dbReference type="GeneTree" id="ENSGT00940000164834"/>
<name>A0A8C7IU35_ONCKI</name>
<dbReference type="PANTHER" id="PTHR14987:SF3">
    <property type="entry name" value="LBH DOMAIN-CONTAINING PROTEIN 2"/>
    <property type="match status" value="1"/>
</dbReference>
<reference evidence="2" key="1">
    <citation type="submission" date="2025-08" db="UniProtKB">
        <authorList>
            <consortium name="Ensembl"/>
        </authorList>
    </citation>
    <scope>IDENTIFICATION</scope>
</reference>
<sequence>MVTCLPDFYHFSEKKDILKKIYCLQCFHWTSSLPQHSLKGHKTFINAPNRMTKVINTQEPVMEDFSVAAAVSGDQGISFQIFPDTHERNPKLSKRLPSIVVEPSVGGNVESGELRWPPKDPNSVEVPSGIQPYKHTPLQTTQDQTAGRTTWHDIILPQFQSVCVTLSLSECDTSLHASPR</sequence>
<organism evidence="2 3">
    <name type="scientific">Oncorhynchus kisutch</name>
    <name type="common">Coho salmon</name>
    <name type="synonym">Salmo kisutch</name>
    <dbReference type="NCBI Taxonomy" id="8019"/>
    <lineage>
        <taxon>Eukaryota</taxon>
        <taxon>Metazoa</taxon>
        <taxon>Chordata</taxon>
        <taxon>Craniata</taxon>
        <taxon>Vertebrata</taxon>
        <taxon>Euteleostomi</taxon>
        <taxon>Actinopterygii</taxon>
        <taxon>Neopterygii</taxon>
        <taxon>Teleostei</taxon>
        <taxon>Protacanthopterygii</taxon>
        <taxon>Salmoniformes</taxon>
        <taxon>Salmonidae</taxon>
        <taxon>Salmoninae</taxon>
        <taxon>Oncorhynchus</taxon>
    </lineage>
</organism>
<dbReference type="AlphaFoldDB" id="A0A8C7IU35"/>
<evidence type="ECO:0000313" key="2">
    <source>
        <dbReference type="Ensembl" id="ENSOKIP00005077277.1"/>
    </source>
</evidence>
<dbReference type="InterPro" id="IPR042945">
    <property type="entry name" value="LBH_dom_prot"/>
</dbReference>
<evidence type="ECO:0000259" key="1">
    <source>
        <dbReference type="Pfam" id="PF15317"/>
    </source>
</evidence>
<proteinExistence type="predicted"/>
<dbReference type="InterPro" id="IPR038990">
    <property type="entry name" value="LBH_dom"/>
</dbReference>
<reference evidence="2" key="2">
    <citation type="submission" date="2025-09" db="UniProtKB">
        <authorList>
            <consortium name="Ensembl"/>
        </authorList>
    </citation>
    <scope>IDENTIFICATION</scope>
</reference>
<protein>
    <submittedName>
        <fullName evidence="2">Protein LBH-like</fullName>
    </submittedName>
</protein>
<accession>A0A8C7IU35</accession>
<dbReference type="Proteomes" id="UP000694557">
    <property type="component" value="Unassembled WGS sequence"/>
</dbReference>
<keyword evidence="3" id="KW-1185">Reference proteome</keyword>
<evidence type="ECO:0000313" key="3">
    <source>
        <dbReference type="Proteomes" id="UP000694557"/>
    </source>
</evidence>
<feature type="domain" description="LBH" evidence="1">
    <location>
        <begin position="51"/>
        <end position="120"/>
    </location>
</feature>
<dbReference type="PANTHER" id="PTHR14987">
    <property type="entry name" value="PROTEIN LBH-RELATED"/>
    <property type="match status" value="1"/>
</dbReference>
<gene>
    <name evidence="2" type="primary">LOC109893915</name>
</gene>
<dbReference type="Ensembl" id="ENSOKIT00005082347.1">
    <property type="protein sequence ID" value="ENSOKIP00005077277.1"/>
    <property type="gene ID" value="ENSOKIG00005033408.1"/>
</dbReference>
<dbReference type="Pfam" id="PF15317">
    <property type="entry name" value="Lbh"/>
    <property type="match status" value="1"/>
</dbReference>